<gene>
    <name evidence="4" type="primary">LOC106819532</name>
</gene>
<dbReference type="Gene3D" id="1.10.10.60">
    <property type="entry name" value="Homeodomain-like"/>
    <property type="match status" value="1"/>
</dbReference>
<feature type="compositionally biased region" description="Basic and acidic residues" evidence="1">
    <location>
        <begin position="183"/>
        <end position="223"/>
    </location>
</feature>
<dbReference type="RefSeq" id="XP_014679636.1">
    <property type="nucleotide sequence ID" value="XM_014824150.1"/>
</dbReference>
<evidence type="ECO:0000313" key="3">
    <source>
        <dbReference type="Proteomes" id="UP000695022"/>
    </source>
</evidence>
<sequence>MPKSKASTKAVSGSGGAHWKDEEVLTLINVWGEEEIFRETEDTRMKKKTVYIEISRRLEAIGILRDVSQIKSKIKNLKWEFKLILKQNNKSGNDGKTMKFYNELNSFLGHRPANNPPSGSVLETATVSSPDTPGTSTSDTSDMESEVSINTSREIEEEVEEAPQRQGEAEDNQPPAPKRKKASPRDSSVKNLIEKMMRSNHQRDRTAVRADAERRRSEEEAPTRDGSVSRANVSGEGAVGIRQRVSTKSKCA</sequence>
<feature type="domain" description="Myb/SANT-like DNA-binding" evidence="2">
    <location>
        <begin position="18"/>
        <end position="106"/>
    </location>
</feature>
<feature type="compositionally biased region" description="Polar residues" evidence="1">
    <location>
        <begin position="116"/>
        <end position="125"/>
    </location>
</feature>
<feature type="region of interest" description="Disordered" evidence="1">
    <location>
        <begin position="111"/>
        <end position="252"/>
    </location>
</feature>
<dbReference type="PANTHER" id="PTHR47595">
    <property type="entry name" value="HEAT SHOCK 70 KDA PROTEIN 14"/>
    <property type="match status" value="1"/>
</dbReference>
<protein>
    <submittedName>
        <fullName evidence="4">Uncharacterized protein LOC106819532</fullName>
    </submittedName>
</protein>
<evidence type="ECO:0000256" key="1">
    <source>
        <dbReference type="SAM" id="MobiDB-lite"/>
    </source>
</evidence>
<dbReference type="InterPro" id="IPR044822">
    <property type="entry name" value="Myb_DNA-bind_4"/>
</dbReference>
<reference evidence="4" key="1">
    <citation type="submission" date="2025-08" db="UniProtKB">
        <authorList>
            <consortium name="RefSeq"/>
        </authorList>
    </citation>
    <scope>IDENTIFICATION</scope>
</reference>
<feature type="compositionally biased region" description="Low complexity" evidence="1">
    <location>
        <begin position="126"/>
        <end position="140"/>
    </location>
</feature>
<organism evidence="3 4">
    <name type="scientific">Priapulus caudatus</name>
    <name type="common">Priapulid worm</name>
    <dbReference type="NCBI Taxonomy" id="37621"/>
    <lineage>
        <taxon>Eukaryota</taxon>
        <taxon>Metazoa</taxon>
        <taxon>Ecdysozoa</taxon>
        <taxon>Scalidophora</taxon>
        <taxon>Priapulida</taxon>
        <taxon>Priapulimorpha</taxon>
        <taxon>Priapulimorphida</taxon>
        <taxon>Priapulidae</taxon>
        <taxon>Priapulus</taxon>
    </lineage>
</organism>
<evidence type="ECO:0000313" key="4">
    <source>
        <dbReference type="RefSeq" id="XP_014679636.1"/>
    </source>
</evidence>
<dbReference type="Proteomes" id="UP000695022">
    <property type="component" value="Unplaced"/>
</dbReference>
<dbReference type="PANTHER" id="PTHR47595:SF1">
    <property type="entry name" value="MYB_SANT-LIKE DNA-BINDING DOMAIN-CONTAINING PROTEIN"/>
    <property type="match status" value="1"/>
</dbReference>
<dbReference type="Pfam" id="PF13837">
    <property type="entry name" value="Myb_DNA-bind_4"/>
    <property type="match status" value="1"/>
</dbReference>
<accession>A0ABM1F5B5</accession>
<evidence type="ECO:0000259" key="2">
    <source>
        <dbReference type="Pfam" id="PF13837"/>
    </source>
</evidence>
<proteinExistence type="predicted"/>
<dbReference type="GeneID" id="106819532"/>
<keyword evidence="3" id="KW-1185">Reference proteome</keyword>
<name>A0ABM1F5B5_PRICU</name>